<feature type="domain" description="Disease resistance protein winged helix" evidence="8">
    <location>
        <begin position="350"/>
        <end position="395"/>
    </location>
</feature>
<proteinExistence type="inferred from homology"/>
<evidence type="ECO:0000256" key="1">
    <source>
        <dbReference type="ARBA" id="ARBA00008894"/>
    </source>
</evidence>
<dbReference type="GO" id="GO:0043531">
    <property type="term" value="F:ADP binding"/>
    <property type="evidence" value="ECO:0007669"/>
    <property type="project" value="InterPro"/>
</dbReference>
<feature type="domain" description="R13L1/DRL21-like LRR repeat region" evidence="9">
    <location>
        <begin position="400"/>
        <end position="541"/>
    </location>
</feature>
<keyword evidence="5" id="KW-0611">Plant defense</keyword>
<keyword evidence="3" id="KW-0677">Repeat</keyword>
<dbReference type="EMBL" id="BQKI01000080">
    <property type="protein sequence ID" value="GJN28552.1"/>
    <property type="molecule type" value="Genomic_DNA"/>
</dbReference>
<accession>A0AAV5F1P4</accession>
<evidence type="ECO:0000259" key="7">
    <source>
        <dbReference type="Pfam" id="PF18052"/>
    </source>
</evidence>
<dbReference type="CDD" id="cd14798">
    <property type="entry name" value="RX-CC_like"/>
    <property type="match status" value="1"/>
</dbReference>
<dbReference type="InterPro" id="IPR044974">
    <property type="entry name" value="Disease_R_plants"/>
</dbReference>
<keyword evidence="11" id="KW-1185">Reference proteome</keyword>
<feature type="domain" description="NB-ARC" evidence="6">
    <location>
        <begin position="212"/>
        <end position="299"/>
    </location>
</feature>
<dbReference type="InterPro" id="IPR038005">
    <property type="entry name" value="RX-like_CC"/>
</dbReference>
<sequence length="739" mass="84363">MLMEMAIEEVRMLLGVPDEINKMDAKLGDLKKFLADADRRNINDESVQGWVKELRGAMYDATDILDLCHLKAMKQGPSRDIGCFNPLLFCMRNPLHAHDMGSRLRKLNEKLDDISKRSTAFNFISLTSYEDRKVKIESFFLANRETTAELDKLGIVGENIEEDTRYLVELLTMKDKIIDEHKNVVVFAIVGVGGIGKTTLAETGGDHQAPSNTKAALVRSLKEALQGYKTLLVMDDVWDYQAWERVLKSPLTNALARGSRVLVTTRHDMVARGMMAEEPYHHVEKLKPEDAWSLLKKQKERRRSDWENVRNDFICSVSQMPEDLNSAIYLSYQDMDPSLKPCFLHFSLLPKSTLFWVHDIVAMWIAEGFVHGGSRDLEELGREYYDELILRNVIEPNISLEELGPLGKLNELDIDDLENISSTLFVRKARLDEKARLRVLSLNCTTRHGDDGSLLKGDEKVSNKGQQQIEEVFDELCPPPCLEVLVINGYFGRRLPGWLMSAADMSIGSLRILMMEGLPCCTELPDVLCQLPTLELLQIEHAPSIKRVGPEFLHQPHQHEHSSALENLGSAAELVVYLCSGLERINNLPKTRKLKIIRCPKLKILEGLPALQSLLLQDYEMETLPRYLQHVNPRHLEVQCNESLLTSMAAGESSPEWVKFSHIQQVKAYADDDENNIDRKWYVLYTRDPFSFKTNISRSAIVQAHRKRVRLAYSKTCPIEEEWMIHLDFADMSKQIQGH</sequence>
<reference evidence="10" key="1">
    <citation type="journal article" date="2018" name="DNA Res.">
        <title>Multiple hybrid de novo genome assembly of finger millet, an orphan allotetraploid crop.</title>
        <authorList>
            <person name="Hatakeyama M."/>
            <person name="Aluri S."/>
            <person name="Balachadran M.T."/>
            <person name="Sivarajan S.R."/>
            <person name="Patrignani A."/>
            <person name="Gruter S."/>
            <person name="Poveda L."/>
            <person name="Shimizu-Inatsugi R."/>
            <person name="Baeten J."/>
            <person name="Francoijs K.J."/>
            <person name="Nataraja K.N."/>
            <person name="Reddy Y.A.N."/>
            <person name="Phadnis S."/>
            <person name="Ravikumar R.L."/>
            <person name="Schlapbach R."/>
            <person name="Sreeman S.M."/>
            <person name="Shimizu K.K."/>
        </authorList>
    </citation>
    <scope>NUCLEOTIDE SEQUENCE</scope>
</reference>
<dbReference type="Pfam" id="PF00931">
    <property type="entry name" value="NB-ARC"/>
    <property type="match status" value="1"/>
</dbReference>
<name>A0AAV5F1P4_ELECO</name>
<dbReference type="InterPro" id="IPR041118">
    <property type="entry name" value="Rx_N"/>
</dbReference>
<keyword evidence="4" id="KW-0547">Nucleotide-binding</keyword>
<dbReference type="Pfam" id="PF23559">
    <property type="entry name" value="WHD_DRP"/>
    <property type="match status" value="1"/>
</dbReference>
<evidence type="ECO:0000259" key="6">
    <source>
        <dbReference type="Pfam" id="PF00931"/>
    </source>
</evidence>
<dbReference type="Pfam" id="PF18052">
    <property type="entry name" value="Rx_N"/>
    <property type="match status" value="1"/>
</dbReference>
<gene>
    <name evidence="10" type="primary">gb16692</name>
    <name evidence="10" type="ORF">PR202_gb16692</name>
</gene>
<dbReference type="SUPFAM" id="SSF52540">
    <property type="entry name" value="P-loop containing nucleoside triphosphate hydrolases"/>
    <property type="match status" value="1"/>
</dbReference>
<dbReference type="Proteomes" id="UP001054889">
    <property type="component" value="Unassembled WGS sequence"/>
</dbReference>
<evidence type="ECO:0000256" key="2">
    <source>
        <dbReference type="ARBA" id="ARBA00022614"/>
    </source>
</evidence>
<evidence type="ECO:0000256" key="3">
    <source>
        <dbReference type="ARBA" id="ARBA00022737"/>
    </source>
</evidence>
<dbReference type="PANTHER" id="PTHR23155:SF1095">
    <property type="entry name" value="OS05G0250700 PROTEIN"/>
    <property type="match status" value="1"/>
</dbReference>
<dbReference type="PANTHER" id="PTHR23155">
    <property type="entry name" value="DISEASE RESISTANCE PROTEIN RP"/>
    <property type="match status" value="1"/>
</dbReference>
<dbReference type="Gene3D" id="1.20.5.4130">
    <property type="match status" value="1"/>
</dbReference>
<dbReference type="InterPro" id="IPR027417">
    <property type="entry name" value="P-loop_NTPase"/>
</dbReference>
<dbReference type="AlphaFoldDB" id="A0AAV5F1P4"/>
<comment type="caution">
    <text evidence="10">The sequence shown here is derived from an EMBL/GenBank/DDBJ whole genome shotgun (WGS) entry which is preliminary data.</text>
</comment>
<comment type="similarity">
    <text evidence="1">Belongs to the disease resistance NB-LRR family.</text>
</comment>
<organism evidence="10 11">
    <name type="scientific">Eleusine coracana subsp. coracana</name>
    <dbReference type="NCBI Taxonomy" id="191504"/>
    <lineage>
        <taxon>Eukaryota</taxon>
        <taxon>Viridiplantae</taxon>
        <taxon>Streptophyta</taxon>
        <taxon>Embryophyta</taxon>
        <taxon>Tracheophyta</taxon>
        <taxon>Spermatophyta</taxon>
        <taxon>Magnoliopsida</taxon>
        <taxon>Liliopsida</taxon>
        <taxon>Poales</taxon>
        <taxon>Poaceae</taxon>
        <taxon>PACMAD clade</taxon>
        <taxon>Chloridoideae</taxon>
        <taxon>Cynodonteae</taxon>
        <taxon>Eleusininae</taxon>
        <taxon>Eleusine</taxon>
    </lineage>
</organism>
<dbReference type="Gene3D" id="3.40.50.300">
    <property type="entry name" value="P-loop containing nucleotide triphosphate hydrolases"/>
    <property type="match status" value="2"/>
</dbReference>
<feature type="domain" description="Disease resistance N-terminal" evidence="7">
    <location>
        <begin position="2"/>
        <end position="76"/>
    </location>
</feature>
<dbReference type="InterPro" id="IPR056789">
    <property type="entry name" value="LRR_R13L1-DRL21"/>
</dbReference>
<dbReference type="GO" id="GO:0098542">
    <property type="term" value="P:defense response to other organism"/>
    <property type="evidence" value="ECO:0007669"/>
    <property type="project" value="TreeGrafter"/>
</dbReference>
<dbReference type="SUPFAM" id="SSF52058">
    <property type="entry name" value="L domain-like"/>
    <property type="match status" value="1"/>
</dbReference>
<keyword evidence="2" id="KW-0433">Leucine-rich repeat</keyword>
<dbReference type="InterPro" id="IPR058922">
    <property type="entry name" value="WHD_DRP"/>
</dbReference>
<evidence type="ECO:0000259" key="9">
    <source>
        <dbReference type="Pfam" id="PF25019"/>
    </source>
</evidence>
<dbReference type="InterPro" id="IPR032675">
    <property type="entry name" value="LRR_dom_sf"/>
</dbReference>
<evidence type="ECO:0000313" key="11">
    <source>
        <dbReference type="Proteomes" id="UP001054889"/>
    </source>
</evidence>
<protein>
    <submittedName>
        <fullName evidence="10">Uncharacterized protein</fullName>
    </submittedName>
</protein>
<evidence type="ECO:0000256" key="5">
    <source>
        <dbReference type="ARBA" id="ARBA00022821"/>
    </source>
</evidence>
<dbReference type="Pfam" id="PF25019">
    <property type="entry name" value="LRR_R13L1-DRL21"/>
    <property type="match status" value="1"/>
</dbReference>
<evidence type="ECO:0000259" key="8">
    <source>
        <dbReference type="Pfam" id="PF23559"/>
    </source>
</evidence>
<dbReference type="Gene3D" id="3.80.10.10">
    <property type="entry name" value="Ribonuclease Inhibitor"/>
    <property type="match status" value="1"/>
</dbReference>
<evidence type="ECO:0000256" key="4">
    <source>
        <dbReference type="ARBA" id="ARBA00022741"/>
    </source>
</evidence>
<evidence type="ECO:0000313" key="10">
    <source>
        <dbReference type="EMBL" id="GJN28552.1"/>
    </source>
</evidence>
<reference evidence="10" key="2">
    <citation type="submission" date="2021-12" db="EMBL/GenBank/DDBJ databases">
        <title>Resequencing data analysis of finger millet.</title>
        <authorList>
            <person name="Hatakeyama M."/>
            <person name="Aluri S."/>
            <person name="Balachadran M.T."/>
            <person name="Sivarajan S.R."/>
            <person name="Poveda L."/>
            <person name="Shimizu-Inatsugi R."/>
            <person name="Schlapbach R."/>
            <person name="Sreeman S.M."/>
            <person name="Shimizu K.K."/>
        </authorList>
    </citation>
    <scope>NUCLEOTIDE SEQUENCE</scope>
</reference>
<dbReference type="InterPro" id="IPR002182">
    <property type="entry name" value="NB-ARC"/>
</dbReference>